<name>A0A2D0KCS0_9GAMM</name>
<proteinExistence type="predicted"/>
<comment type="caution">
    <text evidence="1">The sequence shown here is derived from an EMBL/GenBank/DDBJ whole genome shotgun (WGS) entry which is preliminary data.</text>
</comment>
<accession>A0A2D0KCS0</accession>
<protein>
    <recommendedName>
        <fullName evidence="3">Fumarase D</fullName>
    </recommendedName>
</protein>
<evidence type="ECO:0000313" key="1">
    <source>
        <dbReference type="EMBL" id="PHM61231.1"/>
    </source>
</evidence>
<dbReference type="EMBL" id="NJAK01000001">
    <property type="protein sequence ID" value="PHM61231.1"/>
    <property type="molecule type" value="Genomic_DNA"/>
</dbReference>
<organism evidence="1 2">
    <name type="scientific">Xenorhabdus ishibashii</name>
    <dbReference type="NCBI Taxonomy" id="1034471"/>
    <lineage>
        <taxon>Bacteria</taxon>
        <taxon>Pseudomonadati</taxon>
        <taxon>Pseudomonadota</taxon>
        <taxon>Gammaproteobacteria</taxon>
        <taxon>Enterobacterales</taxon>
        <taxon>Morganellaceae</taxon>
        <taxon>Xenorhabdus</taxon>
    </lineage>
</organism>
<evidence type="ECO:0000313" key="2">
    <source>
        <dbReference type="Proteomes" id="UP000222168"/>
    </source>
</evidence>
<dbReference type="RefSeq" id="WP_099116424.1">
    <property type="nucleotide sequence ID" value="NZ_NJAK01000001.1"/>
</dbReference>
<dbReference type="Proteomes" id="UP000222168">
    <property type="component" value="Unassembled WGS sequence"/>
</dbReference>
<sequence>MNNKEQVYSDVCCAIGRAVVLLKDQVITERSIWLMLKSLSDQLDSDDQYMKQIYSTAIKWMEERM</sequence>
<gene>
    <name evidence="1" type="ORF">Xish_00353</name>
</gene>
<dbReference type="AlphaFoldDB" id="A0A2D0KCS0"/>
<keyword evidence="2" id="KW-1185">Reference proteome</keyword>
<reference evidence="1 2" key="1">
    <citation type="journal article" date="2017" name="Nat. Microbiol.">
        <title>Natural product diversity associated with the nematode symbionts Photorhabdus and Xenorhabdus.</title>
        <authorList>
            <person name="Tobias N.J."/>
            <person name="Wolff H."/>
            <person name="Djahanschiri B."/>
            <person name="Grundmann F."/>
            <person name="Kronenwerth M."/>
            <person name="Shi Y.M."/>
            <person name="Simonyi S."/>
            <person name="Grun P."/>
            <person name="Shapiro-Ilan D."/>
            <person name="Pidot S.J."/>
            <person name="Stinear T.P."/>
            <person name="Ebersberger I."/>
            <person name="Bode H.B."/>
        </authorList>
    </citation>
    <scope>NUCLEOTIDE SEQUENCE [LARGE SCALE GENOMIC DNA]</scope>
    <source>
        <strain evidence="1 2">DSM 22670</strain>
    </source>
</reference>
<evidence type="ECO:0008006" key="3">
    <source>
        <dbReference type="Google" id="ProtNLM"/>
    </source>
</evidence>